<dbReference type="PANTHER" id="PTHR43842:SF2">
    <property type="entry name" value="PROPIONYL-COA CARBOXYLASE BETA CHAIN, MITOCHONDRIAL"/>
    <property type="match status" value="1"/>
</dbReference>
<keyword evidence="4" id="KW-1185">Reference proteome</keyword>
<dbReference type="Pfam" id="PF01039">
    <property type="entry name" value="Carboxyl_trans"/>
    <property type="match status" value="1"/>
</dbReference>
<evidence type="ECO:0000313" key="4">
    <source>
        <dbReference type="Proteomes" id="UP001596004"/>
    </source>
</evidence>
<keyword evidence="3" id="KW-0436">Ligase</keyword>
<dbReference type="RefSeq" id="WP_380844308.1">
    <property type="nucleotide sequence ID" value="NZ_JBHSFP010000020.1"/>
</dbReference>
<dbReference type="Gene3D" id="3.90.226.10">
    <property type="entry name" value="2-enoyl-CoA Hydratase, Chain A, domain 1"/>
    <property type="match status" value="2"/>
</dbReference>
<dbReference type="Proteomes" id="UP001596004">
    <property type="component" value="Unassembled WGS sequence"/>
</dbReference>
<dbReference type="EC" id="6.-.-.-" evidence="3"/>
<name>A0ABV9CMT1_9ACTN</name>
<evidence type="ECO:0000259" key="1">
    <source>
        <dbReference type="PROSITE" id="PS50980"/>
    </source>
</evidence>
<dbReference type="EMBL" id="JBHSFP010000020">
    <property type="protein sequence ID" value="MFC4534157.1"/>
    <property type="molecule type" value="Genomic_DNA"/>
</dbReference>
<dbReference type="InterPro" id="IPR029045">
    <property type="entry name" value="ClpP/crotonase-like_dom_sf"/>
</dbReference>
<dbReference type="InterPro" id="IPR051047">
    <property type="entry name" value="AccD/PCCB"/>
</dbReference>
<dbReference type="PROSITE" id="PS50980">
    <property type="entry name" value="COA_CT_NTER"/>
    <property type="match status" value="1"/>
</dbReference>
<dbReference type="InterPro" id="IPR011762">
    <property type="entry name" value="COA_CT_N"/>
</dbReference>
<feature type="domain" description="CoA carboxyltransferase N-terminal" evidence="1">
    <location>
        <begin position="1"/>
        <end position="212"/>
    </location>
</feature>
<dbReference type="PROSITE" id="PS50989">
    <property type="entry name" value="COA_CT_CTER"/>
    <property type="match status" value="1"/>
</dbReference>
<proteinExistence type="predicted"/>
<dbReference type="SUPFAM" id="SSF52096">
    <property type="entry name" value="ClpP/crotonase"/>
    <property type="match status" value="2"/>
</dbReference>
<dbReference type="InterPro" id="IPR034733">
    <property type="entry name" value="AcCoA_carboxyl_beta"/>
</dbReference>
<dbReference type="InterPro" id="IPR011763">
    <property type="entry name" value="COA_CT_C"/>
</dbReference>
<reference evidence="4" key="1">
    <citation type="journal article" date="2019" name="Int. J. Syst. Evol. Microbiol.">
        <title>The Global Catalogue of Microorganisms (GCM) 10K type strain sequencing project: providing services to taxonomists for standard genome sequencing and annotation.</title>
        <authorList>
            <consortium name="The Broad Institute Genomics Platform"/>
            <consortium name="The Broad Institute Genome Sequencing Center for Infectious Disease"/>
            <person name="Wu L."/>
            <person name="Ma J."/>
        </authorList>
    </citation>
    <scope>NUCLEOTIDE SEQUENCE [LARGE SCALE GENOMIC DNA]</scope>
    <source>
        <strain evidence="4">CGMCC 4.7132</strain>
    </source>
</reference>
<protein>
    <submittedName>
        <fullName evidence="3">Acyl-CoA carboxylase subunit beta</fullName>
        <ecNumber evidence="3">6.-.-.-</ecNumber>
    </submittedName>
</protein>
<sequence length="458" mass="47633">MDDRDPTARLRALFDGGHADPLPGDDACGVTGARGLIDGCPAVAFATDPARMGGAMGPDGCARIVEAIDLAVKEKIPVVGMWHSGGARLGDGVAALHGVGQVFAAMVRASGVVPQISLVLGPAAGGAAYGPALTDIVVMSEGGRIFVTGPDVVRKVTGEDVDMESLGGPRTHSRRSGVAHVIAPDDGQAVAVTRRITALLGRPGTFELGRATGEVDLGALLPKRARRAYDVKPLVDGLTDAPGVELHPHWAPNMVTTLARLATRTVGVLANNPLRKGGCLDAASAEKAARFVRMCDSLGVPLVVVVDVPGYLPGVQQEWDGVVRRGAKLLHAFAEAVVPRVTLVTRKSYGGAYVAMNSRALGASAVFAWPSAEVAVMGAGAAVDILHRKKLRSAAEPQREELRRRLITEHERESGGVAKAVEIGVVDAVIDPKETRARIAGALMDALPSRGHHTNIPL</sequence>
<gene>
    <name evidence="3" type="ORF">ACFO60_25630</name>
</gene>
<dbReference type="PANTHER" id="PTHR43842">
    <property type="entry name" value="PROPIONYL-COA CARBOXYLASE BETA CHAIN"/>
    <property type="match status" value="1"/>
</dbReference>
<dbReference type="GO" id="GO:0016874">
    <property type="term" value="F:ligase activity"/>
    <property type="evidence" value="ECO:0007669"/>
    <property type="project" value="UniProtKB-KW"/>
</dbReference>
<evidence type="ECO:0000313" key="3">
    <source>
        <dbReference type="EMBL" id="MFC4534157.1"/>
    </source>
</evidence>
<accession>A0ABV9CMT1</accession>
<evidence type="ECO:0000259" key="2">
    <source>
        <dbReference type="PROSITE" id="PS50989"/>
    </source>
</evidence>
<organism evidence="3 4">
    <name type="scientific">Sphaerisporangium dianthi</name>
    <dbReference type="NCBI Taxonomy" id="1436120"/>
    <lineage>
        <taxon>Bacteria</taxon>
        <taxon>Bacillati</taxon>
        <taxon>Actinomycetota</taxon>
        <taxon>Actinomycetes</taxon>
        <taxon>Streptosporangiales</taxon>
        <taxon>Streptosporangiaceae</taxon>
        <taxon>Sphaerisporangium</taxon>
    </lineage>
</organism>
<feature type="domain" description="CoA carboxyltransferase C-terminal" evidence="2">
    <location>
        <begin position="218"/>
        <end position="449"/>
    </location>
</feature>
<comment type="caution">
    <text evidence="3">The sequence shown here is derived from an EMBL/GenBank/DDBJ whole genome shotgun (WGS) entry which is preliminary data.</text>
</comment>